<dbReference type="InterPro" id="IPR025410">
    <property type="entry name" value="Lant_dehyd"/>
</dbReference>
<dbReference type="Gene3D" id="1.50.10.20">
    <property type="match status" value="1"/>
</dbReference>
<dbReference type="EMBL" id="PDES01000014">
    <property type="protein sequence ID" value="RRQ82426.1"/>
    <property type="molecule type" value="Genomic_DNA"/>
</dbReference>
<dbReference type="SUPFAM" id="SSF158745">
    <property type="entry name" value="LanC-like"/>
    <property type="match status" value="1"/>
</dbReference>
<evidence type="ECO:0000313" key="2">
    <source>
        <dbReference type="EMBL" id="RRQ82426.1"/>
    </source>
</evidence>
<protein>
    <submittedName>
        <fullName evidence="2">Type 2 lantipeptide synthetase LanM</fullName>
    </submittedName>
</protein>
<dbReference type="Pfam" id="PF05147">
    <property type="entry name" value="LANC_like"/>
    <property type="match status" value="1"/>
</dbReference>
<keyword evidence="3" id="KW-1185">Reference proteome</keyword>
<organism evidence="2 3">
    <name type="scientific">Streptomyces griseofuscus</name>
    <dbReference type="NCBI Taxonomy" id="146922"/>
    <lineage>
        <taxon>Bacteria</taxon>
        <taxon>Bacillati</taxon>
        <taxon>Actinomycetota</taxon>
        <taxon>Actinomycetes</taxon>
        <taxon>Kitasatosporales</taxon>
        <taxon>Streptomycetaceae</taxon>
        <taxon>Streptomyces</taxon>
    </lineage>
</organism>
<gene>
    <name evidence="2" type="ORF">CQW44_28925</name>
</gene>
<dbReference type="SMART" id="SM01260">
    <property type="entry name" value="LANC_like"/>
    <property type="match status" value="1"/>
</dbReference>
<reference evidence="2 3" key="1">
    <citation type="submission" date="2017-10" db="EMBL/GenBank/DDBJ databases">
        <title>Draft genome of actinobacteria isolated from guarana (Paullinia cupana (Mart.) Ducke.</title>
        <authorList>
            <person name="Siqueira K.A."/>
            <person name="Liotti R.G."/>
            <person name="Mendes T.A."/>
            <person name="Soares M.A."/>
        </authorList>
    </citation>
    <scope>NUCLEOTIDE SEQUENCE [LARGE SCALE GENOMIC DNA]</scope>
    <source>
        <strain evidence="2 3">199</strain>
    </source>
</reference>
<feature type="domain" description="Lantibiotic biosynthesis protein dehydration" evidence="1">
    <location>
        <begin position="230"/>
        <end position="603"/>
    </location>
</feature>
<sequence length="1050" mass="108581">MGVTSPCGGRPPSGTFVDVTETASLSTPRSAGLPLAWWAPALSLAERLAAPGRPAAPADPEASVRAPWAAGDAEGFALRLAHLGVDGATAAALAAEPAERLAARAAEPRWARYVAAALDAAPVYQEEPATDGTGAEVFAHVVRPLVAPATERLADRLAGVPATERSVWQGEFEAWLTSQLVRLAARTLVRELAGARRAGRLAGATSRERFASFVAGAGTRRGLGDLFAAYPVLARMLGQTALDALDAAAELAARFRADRDELVAALLDGRDPGALVRVELGLGDSHQGNRSVAVLRFTDGARVVYKPRPLGQHALLDELAAWMDTKVPDLALRTARTVRREGYGWLEFVAHRWCRSVTETDAFYRRQGVLLALLYAVDGADMHYENVIACGDQPVLVDAETLLHTGLGQAMTAGADPAADALHTSVHRTCLLPHLLIGEHGALDISALGRSTDGTFPSEGLHWADSGRDTMRAVRGPLLSPAAQNQPLPDGRPLDGADHRAALLDGFRTAYAAIAAHGGELTGEDGPLTAAADSPARLIARATRLYATLLEESTHPALLGDALARDGVFAVLWTESEHDRARSRLIEHETADLWRGDVPLFTHRPSGTGVRAADGTWLADVLPEASLAAVRKKIARMDEIDCRDQEWIVSATLAARGACDPADRPRSALAVAPVPAVVPDASRLLAAVCGIADDIAAHAVRDGGRANWLGLERVSGPHWAVLPMGAGLAQGYCGVALFLAHTGALTGADRYTALAREAVRPLPALLKALAADPELGAAAGPGAYDGLGGICYALVRLSALLGEELTQVLPDALTALGHAAAGCTDPGLSCGTAGALAAAVAVHEATGTPGALELADALADLLCEAGPVEDAGFADGAAGIGWALLRYAAARPERSAAHASAGRALLDGAARRARDTRTDPSWAHGLAGVAAAASALTKLPCAADEFSALLRDAEVGPDLSLGQGALGALEALTVLAERGDGPAAEALTLRTGQALAFVEAQGHRCATPDHVPSPGLLTGLSGIGYGLLRLAHPGTVPSVLLLGHPGQYGN</sequence>
<evidence type="ECO:0000313" key="3">
    <source>
        <dbReference type="Proteomes" id="UP000276379"/>
    </source>
</evidence>
<dbReference type="Proteomes" id="UP000276379">
    <property type="component" value="Unassembled WGS sequence"/>
</dbReference>
<dbReference type="PIRSF" id="PIRSF037228">
    <property type="entry name" value="Lant_mod_RumM"/>
    <property type="match status" value="1"/>
</dbReference>
<name>A0A3R8WPB8_9ACTN</name>
<comment type="caution">
    <text evidence="2">The sequence shown here is derived from an EMBL/GenBank/DDBJ whole genome shotgun (WGS) entry which is preliminary data.</text>
</comment>
<proteinExistence type="predicted"/>
<evidence type="ECO:0000259" key="1">
    <source>
        <dbReference type="Pfam" id="PF13575"/>
    </source>
</evidence>
<dbReference type="AlphaFoldDB" id="A0A3R8WPB8"/>
<accession>A0A3R8WPB8</accession>
<dbReference type="CDD" id="cd04792">
    <property type="entry name" value="LanM-like"/>
    <property type="match status" value="1"/>
</dbReference>
<dbReference type="InterPro" id="IPR017146">
    <property type="entry name" value="Lanti_2_LanM"/>
</dbReference>
<dbReference type="GO" id="GO:0031179">
    <property type="term" value="P:peptide modification"/>
    <property type="evidence" value="ECO:0007669"/>
    <property type="project" value="InterPro"/>
</dbReference>
<dbReference type="InterPro" id="IPR007822">
    <property type="entry name" value="LANC-like"/>
</dbReference>
<dbReference type="NCBIfam" id="TIGR03897">
    <property type="entry name" value="lanti_2_LanM"/>
    <property type="match status" value="1"/>
</dbReference>
<dbReference type="Pfam" id="PF13575">
    <property type="entry name" value="DUF4135"/>
    <property type="match status" value="1"/>
</dbReference>